<accession>A0AAV2HUF7</accession>
<dbReference type="AlphaFoldDB" id="A0AAV2HUF7"/>
<sequence length="62" mass="7016">MKSSGYKQNGCIVANLIHCISKMRYIKGSGQPGGFMAVLKKERLKPGIIIRYVDNRLHVIFH</sequence>
<gene>
    <name evidence="1" type="ORF">GSLYS_00011093001</name>
</gene>
<dbReference type="Proteomes" id="UP001497497">
    <property type="component" value="Unassembled WGS sequence"/>
</dbReference>
<evidence type="ECO:0000313" key="2">
    <source>
        <dbReference type="Proteomes" id="UP001497497"/>
    </source>
</evidence>
<protein>
    <submittedName>
        <fullName evidence="1">Uncharacterized protein</fullName>
    </submittedName>
</protein>
<reference evidence="1 2" key="1">
    <citation type="submission" date="2024-04" db="EMBL/GenBank/DDBJ databases">
        <authorList>
            <consortium name="Genoscope - CEA"/>
            <person name="William W."/>
        </authorList>
    </citation>
    <scope>NUCLEOTIDE SEQUENCE [LARGE SCALE GENOMIC DNA]</scope>
</reference>
<name>A0AAV2HUF7_LYMST</name>
<keyword evidence="2" id="KW-1185">Reference proteome</keyword>
<evidence type="ECO:0000313" key="1">
    <source>
        <dbReference type="EMBL" id="CAL1537180.1"/>
    </source>
</evidence>
<organism evidence="1 2">
    <name type="scientific">Lymnaea stagnalis</name>
    <name type="common">Great pond snail</name>
    <name type="synonym">Helix stagnalis</name>
    <dbReference type="NCBI Taxonomy" id="6523"/>
    <lineage>
        <taxon>Eukaryota</taxon>
        <taxon>Metazoa</taxon>
        <taxon>Spiralia</taxon>
        <taxon>Lophotrochozoa</taxon>
        <taxon>Mollusca</taxon>
        <taxon>Gastropoda</taxon>
        <taxon>Heterobranchia</taxon>
        <taxon>Euthyneura</taxon>
        <taxon>Panpulmonata</taxon>
        <taxon>Hygrophila</taxon>
        <taxon>Lymnaeoidea</taxon>
        <taxon>Lymnaeidae</taxon>
        <taxon>Lymnaea</taxon>
    </lineage>
</organism>
<comment type="caution">
    <text evidence="1">The sequence shown here is derived from an EMBL/GenBank/DDBJ whole genome shotgun (WGS) entry which is preliminary data.</text>
</comment>
<dbReference type="EMBL" id="CAXITT010000253">
    <property type="protein sequence ID" value="CAL1537180.1"/>
    <property type="molecule type" value="Genomic_DNA"/>
</dbReference>
<proteinExistence type="predicted"/>
<feature type="non-terminal residue" evidence="1">
    <location>
        <position position="62"/>
    </location>
</feature>